<keyword evidence="2" id="KW-1185">Reference proteome</keyword>
<sequence>MSTQIKNPVTIELERLSKEFGISASTISGRAFKNSRKADQLLRRDEGDADALKKLAKLSVQLEAERQERVSKLFPSRRIERASAPVIGDRN</sequence>
<protein>
    <submittedName>
        <fullName evidence="1">Uncharacterized protein</fullName>
    </submittedName>
</protein>
<gene>
    <name evidence="1" type="ORF">ASD8599_01759</name>
</gene>
<dbReference type="Proteomes" id="UP000244880">
    <property type="component" value="Unassembled WGS sequence"/>
</dbReference>
<reference evidence="1 2" key="1">
    <citation type="submission" date="2018-03" db="EMBL/GenBank/DDBJ databases">
        <authorList>
            <person name="Keele B.F."/>
        </authorList>
    </citation>
    <scope>NUCLEOTIDE SEQUENCE [LARGE SCALE GENOMIC DNA]</scope>
    <source>
        <strain evidence="1 2">CECT 8599</strain>
    </source>
</reference>
<dbReference type="RefSeq" id="WP_108828146.1">
    <property type="nucleotide sequence ID" value="NZ_OMOR01000001.1"/>
</dbReference>
<evidence type="ECO:0000313" key="1">
    <source>
        <dbReference type="EMBL" id="SPH21018.1"/>
    </source>
</evidence>
<dbReference type="EMBL" id="OMOR01000001">
    <property type="protein sequence ID" value="SPH21018.1"/>
    <property type="molecule type" value="Genomic_DNA"/>
</dbReference>
<accession>A0A2R8BD57</accession>
<evidence type="ECO:0000313" key="2">
    <source>
        <dbReference type="Proteomes" id="UP000244880"/>
    </source>
</evidence>
<name>A0A2R8BD57_9RHOB</name>
<organism evidence="1 2">
    <name type="scientific">Ascidiaceihabitans donghaensis</name>
    <dbReference type="NCBI Taxonomy" id="1510460"/>
    <lineage>
        <taxon>Bacteria</taxon>
        <taxon>Pseudomonadati</taxon>
        <taxon>Pseudomonadota</taxon>
        <taxon>Alphaproteobacteria</taxon>
        <taxon>Rhodobacterales</taxon>
        <taxon>Paracoccaceae</taxon>
        <taxon>Ascidiaceihabitans</taxon>
    </lineage>
</organism>
<dbReference type="AlphaFoldDB" id="A0A2R8BD57"/>
<proteinExistence type="predicted"/>